<feature type="compositionally biased region" description="Polar residues" evidence="1">
    <location>
        <begin position="355"/>
        <end position="375"/>
    </location>
</feature>
<feature type="compositionally biased region" description="Basic and acidic residues" evidence="1">
    <location>
        <begin position="378"/>
        <end position="393"/>
    </location>
</feature>
<organism evidence="3">
    <name type="scientific">Musca domestica</name>
    <name type="common">House fly</name>
    <dbReference type="NCBI Taxonomy" id="7370"/>
    <lineage>
        <taxon>Eukaryota</taxon>
        <taxon>Metazoa</taxon>
        <taxon>Ecdysozoa</taxon>
        <taxon>Arthropoda</taxon>
        <taxon>Hexapoda</taxon>
        <taxon>Insecta</taxon>
        <taxon>Pterygota</taxon>
        <taxon>Neoptera</taxon>
        <taxon>Endopterygota</taxon>
        <taxon>Diptera</taxon>
        <taxon>Brachycera</taxon>
        <taxon>Muscomorpha</taxon>
        <taxon>Muscoidea</taxon>
        <taxon>Muscidae</taxon>
        <taxon>Musca</taxon>
    </lineage>
</organism>
<accession>T1PCE3</accession>
<dbReference type="AlphaFoldDB" id="T1PCE3"/>
<feature type="compositionally biased region" description="Basic and acidic residues" evidence="1">
    <location>
        <begin position="320"/>
        <end position="340"/>
    </location>
</feature>
<feature type="compositionally biased region" description="Basic and acidic residues" evidence="1">
    <location>
        <begin position="259"/>
        <end position="282"/>
    </location>
</feature>
<feature type="compositionally biased region" description="Basic and acidic residues" evidence="1">
    <location>
        <begin position="553"/>
        <end position="568"/>
    </location>
</feature>
<evidence type="ECO:0000259" key="2">
    <source>
        <dbReference type="PROSITE" id="PS50835"/>
    </source>
</evidence>
<proteinExistence type="evidence at transcript level"/>
<feature type="compositionally biased region" description="Polar residues" evidence="1">
    <location>
        <begin position="476"/>
        <end position="492"/>
    </location>
</feature>
<feature type="compositionally biased region" description="Polar residues" evidence="1">
    <location>
        <begin position="224"/>
        <end position="239"/>
    </location>
</feature>
<dbReference type="InterPro" id="IPR007110">
    <property type="entry name" value="Ig-like_dom"/>
</dbReference>
<feature type="compositionally biased region" description="Basic and acidic residues" evidence="1">
    <location>
        <begin position="298"/>
        <end position="310"/>
    </location>
</feature>
<feature type="region of interest" description="Disordered" evidence="1">
    <location>
        <begin position="450"/>
        <end position="594"/>
    </location>
</feature>
<dbReference type="InterPro" id="IPR013098">
    <property type="entry name" value="Ig_I-set"/>
</dbReference>
<evidence type="ECO:0000313" key="3">
    <source>
        <dbReference type="EMBL" id="AFP61061.1"/>
    </source>
</evidence>
<dbReference type="InterPro" id="IPR036179">
    <property type="entry name" value="Ig-like_dom_sf"/>
</dbReference>
<sequence>MEFLKPTVNLCQKDICALEGSELRVEGEIIGQTDSKIKWQRNEQPLEESERVQILLEGNKLVLVIKDIKKDEAGTYKVVVNCGADEVSDTCQVTIKSSNEVEGGNMGAAAECPAQINTIVTPPTPDLAKGEKVFQETTVVDGIGASSESKPISEATNAPTANIEAAEEALEQQPKAEDTSAAIKEENLQNQLAEKDSETAIPSLEPQVEISAIKSEEQKGDNAPATTEIQASSENSAQEKTFEIKVESSEPSLPNFEPNKIESPSETKTSAETKQSDIRKEVPCAQAESVKENISTEEEIKPTEAPKSDDNNQSQIENVKTTEDPKSEINEALKVEEQKSELTQTPQVEDVKTPETPQENTTSAEANNVEFQISPTEPPKHETPQGSEIKDAALDSLPTLLPDESKIEAGAQPKDTQISESQMAPDLPTTIADTCQLEVTSLLTQALEAVDNKQNQNESSAAGETPSPTAGEVKSETTQTPEAATTISSPNTDSSAVPAPAPQAQPDDSQISSAPAEIKPTPEQPKEIETKQPTTSGEEKIEGQINTAVATNEENKSENVKKEAEVKASEATAPLAEQGPEAKLAETCPKPDNA</sequence>
<feature type="compositionally biased region" description="Polar residues" evidence="1">
    <location>
        <begin position="452"/>
        <end position="468"/>
    </location>
</feature>
<reference evidence="3" key="1">
    <citation type="submission" date="2012-08" db="EMBL/GenBank/DDBJ databases">
        <title>Transcriptome of adult Musca domestica launches a platform for comparative house fly gene expression and characterization of differential gene expression among resistant and susceptible house flies.</title>
        <authorList>
            <person name="Liu N."/>
            <person name="Zhang L."/>
            <person name="Li M."/>
            <person name="Reid W."/>
        </authorList>
    </citation>
    <scope>NUCLEOTIDE SEQUENCE</scope>
    <source>
        <strain evidence="3">ALHF</strain>
        <tissue evidence="3">Whole body</tissue>
    </source>
</reference>
<evidence type="ECO:0000256" key="1">
    <source>
        <dbReference type="SAM" id="MobiDB-lite"/>
    </source>
</evidence>
<feature type="region of interest" description="Disordered" evidence="1">
    <location>
        <begin position="213"/>
        <end position="430"/>
    </location>
</feature>
<feature type="domain" description="Ig-like" evidence="2">
    <location>
        <begin position="6"/>
        <end position="94"/>
    </location>
</feature>
<feature type="compositionally biased region" description="Low complexity" evidence="1">
    <location>
        <begin position="493"/>
        <end position="510"/>
    </location>
</feature>
<dbReference type="PROSITE" id="PS50835">
    <property type="entry name" value="IG_LIKE"/>
    <property type="match status" value="1"/>
</dbReference>
<dbReference type="EMBL" id="KA646432">
    <property type="protein sequence ID" value="AFP61061.1"/>
    <property type="molecule type" value="mRNA"/>
</dbReference>
<dbReference type="Pfam" id="PF07679">
    <property type="entry name" value="I-set"/>
    <property type="match status" value="1"/>
</dbReference>
<name>T1PCE3_MUSDO</name>
<protein>
    <recommendedName>
        <fullName evidence="2">Ig-like domain-containing protein</fullName>
    </recommendedName>
</protein>
<dbReference type="SUPFAM" id="SSF48726">
    <property type="entry name" value="Immunoglobulin"/>
    <property type="match status" value="1"/>
</dbReference>
<dbReference type="Gene3D" id="2.60.40.10">
    <property type="entry name" value="Immunoglobulins"/>
    <property type="match status" value="1"/>
</dbReference>
<dbReference type="InterPro" id="IPR013783">
    <property type="entry name" value="Ig-like_fold"/>
</dbReference>